<dbReference type="RefSeq" id="WP_037221247.1">
    <property type="nucleotide sequence ID" value="NZ_BAYX01000007.1"/>
</dbReference>
<evidence type="ECO:0000313" key="3">
    <source>
        <dbReference type="Proteomes" id="UP000026941"/>
    </source>
</evidence>
<keyword evidence="2" id="KW-0808">Transferase</keyword>
<dbReference type="Gene3D" id="3.20.10.10">
    <property type="entry name" value="D-amino Acid Aminotransferase, subunit A, domain 2"/>
    <property type="match status" value="1"/>
</dbReference>
<reference evidence="2 3" key="1">
    <citation type="submission" date="2014-05" db="EMBL/GenBank/DDBJ databases">
        <title>Whole genome shotgun sequence of Rhizobium rhizogenes NBRC 13257.</title>
        <authorList>
            <person name="Katano-Makiyama Y."/>
            <person name="Hosoyama A."/>
            <person name="Hashimoto M."/>
            <person name="Hosoyama Y."/>
            <person name="Noguchi M."/>
            <person name="Tsuchikane K."/>
            <person name="Kimura A."/>
            <person name="Ohji S."/>
            <person name="Ichikawa N."/>
            <person name="Yamazoe A."/>
            <person name="Fujita N."/>
        </authorList>
    </citation>
    <scope>NUCLEOTIDE SEQUENCE [LARGE SCALE GENOMIC DNA]</scope>
    <source>
        <strain evidence="2 3">NBRC 13257</strain>
    </source>
</reference>
<dbReference type="InterPro" id="IPR036038">
    <property type="entry name" value="Aminotransferase-like"/>
</dbReference>
<dbReference type="SUPFAM" id="SSF56752">
    <property type="entry name" value="D-aminoacid aminotransferase-like PLP-dependent enzymes"/>
    <property type="match status" value="1"/>
</dbReference>
<accession>A0AA87Q2D2</accession>
<sequence length="213" mass="23760">MDQALEDFSLIETLRYEPQTGFVRLRLHLARLQRSARRLGFPAPKDALTKLDAAVAGATAPLRVRLTFDRAGQTDITTAVFTPLAADTVWRVRIAKTRIDSADTLLRVKTTRRSVYEAARAEYPSTEADEILLLNERNEVCEGTITSIFLDDGSAPLRTPPISCGLLAGVLRTELICQRKARVGRIRLDDLENATLYVGNSLRGLIRVQLIWN</sequence>
<dbReference type="Proteomes" id="UP000026941">
    <property type="component" value="Unassembled WGS sequence"/>
</dbReference>
<protein>
    <recommendedName>
        <fullName evidence="1">Probable branched-chain-amino-acid aminotransferase</fullName>
    </recommendedName>
</protein>
<dbReference type="InterPro" id="IPR043132">
    <property type="entry name" value="BCAT-like_C"/>
</dbReference>
<evidence type="ECO:0000313" key="2">
    <source>
        <dbReference type="EMBL" id="GAJ94113.1"/>
    </source>
</evidence>
<dbReference type="GO" id="GO:0008483">
    <property type="term" value="F:transaminase activity"/>
    <property type="evidence" value="ECO:0007669"/>
    <property type="project" value="UniProtKB-KW"/>
</dbReference>
<dbReference type="GeneID" id="86849530"/>
<name>A0AA87Q2D2_RHIRH</name>
<dbReference type="EMBL" id="BAYX01000007">
    <property type="protein sequence ID" value="GAJ94113.1"/>
    <property type="molecule type" value="Genomic_DNA"/>
</dbReference>
<dbReference type="InterPro" id="IPR043131">
    <property type="entry name" value="BCAT-like_N"/>
</dbReference>
<comment type="caution">
    <text evidence="2">The sequence shown here is derived from an EMBL/GenBank/DDBJ whole genome shotgun (WGS) entry which is preliminary data.</text>
</comment>
<dbReference type="AlphaFoldDB" id="A0AA87Q2D2"/>
<dbReference type="NCBIfam" id="NF005731">
    <property type="entry name" value="PRK07546.1-5"/>
    <property type="match status" value="1"/>
</dbReference>
<organism evidence="2 3">
    <name type="scientific">Rhizobium rhizogenes NBRC 13257</name>
    <dbReference type="NCBI Taxonomy" id="1220581"/>
    <lineage>
        <taxon>Bacteria</taxon>
        <taxon>Pseudomonadati</taxon>
        <taxon>Pseudomonadota</taxon>
        <taxon>Alphaproteobacteria</taxon>
        <taxon>Hyphomicrobiales</taxon>
        <taxon>Rhizobiaceae</taxon>
        <taxon>Rhizobium/Agrobacterium group</taxon>
        <taxon>Rhizobium</taxon>
    </lineage>
</organism>
<dbReference type="NCBIfam" id="NF005729">
    <property type="entry name" value="PRK07546.1-3"/>
    <property type="match status" value="1"/>
</dbReference>
<evidence type="ECO:0000256" key="1">
    <source>
        <dbReference type="ARBA" id="ARBA00014472"/>
    </source>
</evidence>
<gene>
    <name evidence="2" type="ORF">RRH01S_07_03150</name>
</gene>
<keyword evidence="2" id="KW-0032">Aminotransferase</keyword>
<dbReference type="Pfam" id="PF01063">
    <property type="entry name" value="Aminotran_4"/>
    <property type="match status" value="1"/>
</dbReference>
<dbReference type="Gene3D" id="3.30.470.10">
    <property type="match status" value="1"/>
</dbReference>
<proteinExistence type="predicted"/>
<dbReference type="InterPro" id="IPR001544">
    <property type="entry name" value="Aminotrans_IV"/>
</dbReference>